<name>O52860_BACIU</name>
<reference evidence="1" key="1">
    <citation type="submission" date="1995-10" db="EMBL/GenBank/DDBJ databases">
        <authorList>
            <person name="Harwood Dr."/>
        </authorList>
    </citation>
    <scope>NUCLEOTIDE SEQUENCE</scope>
    <source>
        <strain evidence="1">168</strain>
    </source>
</reference>
<dbReference type="AlphaFoldDB" id="O52860"/>
<accession>O52860</accession>
<reference evidence="1" key="2">
    <citation type="journal article" date="1998" name="Microbiology">
        <title>The yvsA-yvqA (293 degrees - 289 degrees) region of the Bacillus subtilis chromosome containing genes involved in metal ion uptake and a putative sigma factor.</title>
        <authorList>
            <person name="Wipat A."/>
            <person name="Brignell C.S."/>
            <person name="Guy J.B."/>
            <person name="Rose M."/>
            <person name="Emmerson P.T."/>
            <person name="Harwood C.R."/>
        </authorList>
    </citation>
    <scope>NUCLEOTIDE SEQUENCE</scope>
    <source>
        <strain evidence="1">168</strain>
    </source>
</reference>
<evidence type="ECO:0000313" key="1">
    <source>
        <dbReference type="EMBL" id="CAA11733.1"/>
    </source>
</evidence>
<organism evidence="1">
    <name type="scientific">Bacillus subtilis</name>
    <dbReference type="NCBI Taxonomy" id="1423"/>
    <lineage>
        <taxon>Bacteria</taxon>
        <taxon>Bacillati</taxon>
        <taxon>Bacillota</taxon>
        <taxon>Bacilli</taxon>
        <taxon>Bacillales</taxon>
        <taxon>Bacillaceae</taxon>
        <taxon>Bacillus</taxon>
    </lineage>
</organism>
<gene>
    <name evidence="1" type="primary">yvrF</name>
</gene>
<dbReference type="EMBL" id="AJ223978">
    <property type="protein sequence ID" value="CAA11733.1"/>
    <property type="molecule type" value="Genomic_DNA"/>
</dbReference>
<sequence length="61" mass="6845">MILTRLPSRFKRYSDACFCSPSMLVVPAQSLPYGSHLASLNLRLSCMSFGCLIFSKLSSRR</sequence>
<protein>
    <submittedName>
        <fullName evidence="1">YvrF protein</fullName>
    </submittedName>
</protein>
<proteinExistence type="predicted"/>